<dbReference type="AlphaFoldDB" id="A0A4Z1AAH3"/>
<dbReference type="InterPro" id="IPR003594">
    <property type="entry name" value="HATPase_dom"/>
</dbReference>
<name>A0A4Z1AAH3_9LEPT</name>
<dbReference type="EMBL" id="RQGP01000010">
    <property type="protein sequence ID" value="TGL93971.1"/>
    <property type="molecule type" value="Genomic_DNA"/>
</dbReference>
<protein>
    <submittedName>
        <fullName evidence="2">ATP-binding protein</fullName>
    </submittedName>
</protein>
<organism evidence="2 3">
    <name type="scientific">Leptospira congkakensis</name>
    <dbReference type="NCBI Taxonomy" id="2484932"/>
    <lineage>
        <taxon>Bacteria</taxon>
        <taxon>Pseudomonadati</taxon>
        <taxon>Spirochaetota</taxon>
        <taxon>Spirochaetia</taxon>
        <taxon>Leptospirales</taxon>
        <taxon>Leptospiraceae</taxon>
        <taxon>Leptospira</taxon>
    </lineage>
</organism>
<dbReference type="InterPro" id="IPR036890">
    <property type="entry name" value="HATPase_C_sf"/>
</dbReference>
<comment type="caution">
    <text evidence="2">The sequence shown here is derived from an EMBL/GenBank/DDBJ whole genome shotgun (WGS) entry which is preliminary data.</text>
</comment>
<dbReference type="Pfam" id="PF02518">
    <property type="entry name" value="HATPase_c"/>
    <property type="match status" value="1"/>
</dbReference>
<dbReference type="Proteomes" id="UP000298263">
    <property type="component" value="Unassembled WGS sequence"/>
</dbReference>
<keyword evidence="2" id="KW-0547">Nucleotide-binding</keyword>
<evidence type="ECO:0000313" key="3">
    <source>
        <dbReference type="Proteomes" id="UP000298263"/>
    </source>
</evidence>
<dbReference type="SUPFAM" id="SSF55874">
    <property type="entry name" value="ATPase domain of HSP90 chaperone/DNA topoisomerase II/histidine kinase"/>
    <property type="match status" value="1"/>
</dbReference>
<gene>
    <name evidence="2" type="ORF">EHQ69_05755</name>
</gene>
<keyword evidence="2" id="KW-0067">ATP-binding</keyword>
<reference evidence="2" key="1">
    <citation type="journal article" date="2019" name="PLoS Negl. Trop. Dis.">
        <title>Revisiting the worldwide diversity of Leptospira species in the environment.</title>
        <authorList>
            <person name="Vincent A.T."/>
            <person name="Schiettekatte O."/>
            <person name="Bourhy P."/>
            <person name="Veyrier F.J."/>
            <person name="Picardeau M."/>
        </authorList>
    </citation>
    <scope>NUCLEOTIDE SEQUENCE [LARGE SCALE GENOMIC DNA]</scope>
    <source>
        <strain evidence="2">201702422</strain>
    </source>
</reference>
<dbReference type="Gene3D" id="3.30.565.10">
    <property type="entry name" value="Histidine kinase-like ATPase, C-terminal domain"/>
    <property type="match status" value="1"/>
</dbReference>
<dbReference type="OrthoDB" id="7778993at2"/>
<feature type="domain" description="Histidine kinase/HSP90-like ATPase" evidence="1">
    <location>
        <begin position="145"/>
        <end position="251"/>
    </location>
</feature>
<evidence type="ECO:0000313" key="2">
    <source>
        <dbReference type="EMBL" id="TGL93971.1"/>
    </source>
</evidence>
<sequence length="302" mass="34927">MIINLPRHLVLETVPAIVESTISQNRNPISERFTFNFDTLHFIQPAGLTALTNIIEFLQKKNTQIDFKVDVNRAKFSNSVIKYLDDVSFFEKYLGNKLNIRSRIRDTTLTINIINIDSRFEWIDNTLIPWIKKQLTFPNTSNFETLRLCLMEIFNNISDHSQENIACLYAQHFPKWKQIQIAISDFGIGIPTNVKKKMHFDYDSYAIRKSVEEGFSTKSVPTNRGAGLDVLRKNIVENNGGSLTILSNRGKVRIFSDSTQMNQSNFHCADYELSEYPGTLLNLEINSEKFDDSESEEDFQWF</sequence>
<evidence type="ECO:0000259" key="1">
    <source>
        <dbReference type="Pfam" id="PF02518"/>
    </source>
</evidence>
<proteinExistence type="predicted"/>
<keyword evidence="3" id="KW-1185">Reference proteome</keyword>
<dbReference type="RefSeq" id="WP_135587743.1">
    <property type="nucleotide sequence ID" value="NZ_RQGO01000019.1"/>
</dbReference>
<accession>A0A4Z1AAH3</accession>
<dbReference type="GO" id="GO:0005524">
    <property type="term" value="F:ATP binding"/>
    <property type="evidence" value="ECO:0007669"/>
    <property type="project" value="UniProtKB-KW"/>
</dbReference>